<gene>
    <name evidence="1" type="ORF">A1O3_00299</name>
</gene>
<evidence type="ECO:0000313" key="1">
    <source>
        <dbReference type="EMBL" id="EXJ91749.1"/>
    </source>
</evidence>
<protein>
    <submittedName>
        <fullName evidence="1">Uncharacterized protein</fullName>
    </submittedName>
</protein>
<dbReference type="AlphaFoldDB" id="W9ZB35"/>
<dbReference type="eggNOG" id="ENOG502QVBG">
    <property type="taxonomic scope" value="Eukaryota"/>
</dbReference>
<accession>W9ZB35</accession>
<evidence type="ECO:0000313" key="2">
    <source>
        <dbReference type="Proteomes" id="UP000019478"/>
    </source>
</evidence>
<proteinExistence type="predicted"/>
<sequence>MLDFRTLDWKMDSLRSIIVQLDFIRSKPSDPSPVLASSITFVSFVGFLTSVRPRLSLSLSFRGVHNATTRQEHFKFYFHHLLVLLGYRQSVSRGYFISENDDENEPKTLADIAEELVSRCPTAAYLTFSDGI</sequence>
<dbReference type="RefSeq" id="XP_007728639.1">
    <property type="nucleotide sequence ID" value="XM_007730449.1"/>
</dbReference>
<dbReference type="Proteomes" id="UP000019478">
    <property type="component" value="Unassembled WGS sequence"/>
</dbReference>
<dbReference type="EMBL" id="AMGY01000001">
    <property type="protein sequence ID" value="EXJ91749.1"/>
    <property type="molecule type" value="Genomic_DNA"/>
</dbReference>
<feature type="non-terminal residue" evidence="1">
    <location>
        <position position="132"/>
    </location>
</feature>
<dbReference type="STRING" id="1182542.W9ZB35"/>
<dbReference type="OrthoDB" id="5273684at2759"/>
<organism evidence="1 2">
    <name type="scientific">Capronia epimyces CBS 606.96</name>
    <dbReference type="NCBI Taxonomy" id="1182542"/>
    <lineage>
        <taxon>Eukaryota</taxon>
        <taxon>Fungi</taxon>
        <taxon>Dikarya</taxon>
        <taxon>Ascomycota</taxon>
        <taxon>Pezizomycotina</taxon>
        <taxon>Eurotiomycetes</taxon>
        <taxon>Chaetothyriomycetidae</taxon>
        <taxon>Chaetothyriales</taxon>
        <taxon>Herpotrichiellaceae</taxon>
        <taxon>Capronia</taxon>
    </lineage>
</organism>
<dbReference type="HOGENOM" id="CLU_1922031_0_0_1"/>
<dbReference type="GeneID" id="19164439"/>
<name>W9ZB35_9EURO</name>
<comment type="caution">
    <text evidence="1">The sequence shown here is derived from an EMBL/GenBank/DDBJ whole genome shotgun (WGS) entry which is preliminary data.</text>
</comment>
<reference evidence="1 2" key="1">
    <citation type="submission" date="2013-03" db="EMBL/GenBank/DDBJ databases">
        <title>The Genome Sequence of Capronia epimyces CBS 606.96.</title>
        <authorList>
            <consortium name="The Broad Institute Genomics Platform"/>
            <person name="Cuomo C."/>
            <person name="de Hoog S."/>
            <person name="Gorbushina A."/>
            <person name="Walker B."/>
            <person name="Young S.K."/>
            <person name="Zeng Q."/>
            <person name="Gargeya S."/>
            <person name="Fitzgerald M."/>
            <person name="Haas B."/>
            <person name="Abouelleil A."/>
            <person name="Allen A.W."/>
            <person name="Alvarado L."/>
            <person name="Arachchi H.M."/>
            <person name="Berlin A.M."/>
            <person name="Chapman S.B."/>
            <person name="Gainer-Dewar J."/>
            <person name="Goldberg J."/>
            <person name="Griggs A."/>
            <person name="Gujja S."/>
            <person name="Hansen M."/>
            <person name="Howarth C."/>
            <person name="Imamovic A."/>
            <person name="Ireland A."/>
            <person name="Larimer J."/>
            <person name="McCowan C."/>
            <person name="Murphy C."/>
            <person name="Pearson M."/>
            <person name="Poon T.W."/>
            <person name="Priest M."/>
            <person name="Roberts A."/>
            <person name="Saif S."/>
            <person name="Shea T."/>
            <person name="Sisk P."/>
            <person name="Sykes S."/>
            <person name="Wortman J."/>
            <person name="Nusbaum C."/>
            <person name="Birren B."/>
        </authorList>
    </citation>
    <scope>NUCLEOTIDE SEQUENCE [LARGE SCALE GENOMIC DNA]</scope>
    <source>
        <strain evidence="1 2">CBS 606.96</strain>
    </source>
</reference>
<keyword evidence="2" id="KW-1185">Reference proteome</keyword>